<dbReference type="GO" id="GO:0016810">
    <property type="term" value="F:hydrolase activity, acting on carbon-nitrogen (but not peptide) bonds"/>
    <property type="evidence" value="ECO:0007669"/>
    <property type="project" value="InterPro"/>
</dbReference>
<dbReference type="InterPro" id="IPR032466">
    <property type="entry name" value="Metal_Hydrolase"/>
</dbReference>
<dbReference type="InterPro" id="IPR013108">
    <property type="entry name" value="Amidohydro_3"/>
</dbReference>
<keyword evidence="3" id="KW-1185">Reference proteome</keyword>
<dbReference type="PANTHER" id="PTHR22642">
    <property type="entry name" value="IMIDAZOLONEPROPIONASE"/>
    <property type="match status" value="1"/>
</dbReference>
<accession>A0A7T4R2Z8</accession>
<proteinExistence type="predicted"/>
<name>A0A7T4R2Z8_9GAMM</name>
<dbReference type="Gene3D" id="3.20.20.140">
    <property type="entry name" value="Metal-dependent hydrolases"/>
    <property type="match status" value="1"/>
</dbReference>
<dbReference type="Pfam" id="PF07969">
    <property type="entry name" value="Amidohydro_3"/>
    <property type="match status" value="1"/>
</dbReference>
<gene>
    <name evidence="2" type="ORF">I6N98_06685</name>
</gene>
<protein>
    <submittedName>
        <fullName evidence="2">Amidohydrolase family protein</fullName>
    </submittedName>
</protein>
<dbReference type="KEGG" id="snan:I6N98_06685"/>
<dbReference type="Proteomes" id="UP000596063">
    <property type="component" value="Chromosome"/>
</dbReference>
<sequence length="479" mass="51614">MTSPDSTTYLVSNGQDVDGNALSVRLDRGGIVAAAASLHPQPGEPELDARGGVILPGLRDHHLHLFAAASARRSLHCGPPQVNNAADLREALGQHCAVNRDWVRGVGFHDSVCPDLNRHWLDAVCADVPVRVQHRSGMMWVLNSAAIEALSIDAGDALPLGAERDGSGALTGRFYDCDDWLGQRIPRSALSLTSLSRDLARLGISAVTETGVNNGLSQWQSLRDAVVSGQFKQRLLVMGNESLNGVEDAIPGRIEVGPLKLYLREAALPDMAEFTRRIAEAHRYQRCIAVHCVTRVELHFALAALEEAGALPGDRIEHASVTDDYAMDKLATLGVTAVTQPHFIAERGDQYLRDVDADDIPLLYRGAGFLDRGVALAAGSDAPYGDIDPWAGMAAAINRRSRSGQVLQAGEAIDPEQAASLYSGLLRKPGGGLTVQSGMEADLCVLDAPWQQCRQDLRRDHVVATFSSGQLIYHRDNQQ</sequence>
<dbReference type="SUPFAM" id="SSF51338">
    <property type="entry name" value="Composite domain of metallo-dependent hydrolases"/>
    <property type="match status" value="1"/>
</dbReference>
<feature type="domain" description="Amidohydrolase 3" evidence="1">
    <location>
        <begin position="47"/>
        <end position="473"/>
    </location>
</feature>
<evidence type="ECO:0000313" key="2">
    <source>
        <dbReference type="EMBL" id="QQD19531.1"/>
    </source>
</evidence>
<dbReference type="PANTHER" id="PTHR22642:SF2">
    <property type="entry name" value="PROTEIN LONG AFTER FAR-RED 3"/>
    <property type="match status" value="1"/>
</dbReference>
<keyword evidence="2" id="KW-0378">Hydrolase</keyword>
<evidence type="ECO:0000313" key="3">
    <source>
        <dbReference type="Proteomes" id="UP000596063"/>
    </source>
</evidence>
<organism evidence="2 3">
    <name type="scientific">Spongiibacter nanhainus</name>
    <dbReference type="NCBI Taxonomy" id="2794344"/>
    <lineage>
        <taxon>Bacteria</taxon>
        <taxon>Pseudomonadati</taxon>
        <taxon>Pseudomonadota</taxon>
        <taxon>Gammaproteobacteria</taxon>
        <taxon>Cellvibrionales</taxon>
        <taxon>Spongiibacteraceae</taxon>
        <taxon>Spongiibacter</taxon>
    </lineage>
</organism>
<dbReference type="EMBL" id="CP066167">
    <property type="protein sequence ID" value="QQD19531.1"/>
    <property type="molecule type" value="Genomic_DNA"/>
</dbReference>
<dbReference type="RefSeq" id="WP_198571015.1">
    <property type="nucleotide sequence ID" value="NZ_CP066167.1"/>
</dbReference>
<dbReference type="AlphaFoldDB" id="A0A7T4R2Z8"/>
<dbReference type="SUPFAM" id="SSF51556">
    <property type="entry name" value="Metallo-dependent hydrolases"/>
    <property type="match status" value="1"/>
</dbReference>
<dbReference type="Gene3D" id="3.10.310.70">
    <property type="match status" value="1"/>
</dbReference>
<dbReference type="InterPro" id="IPR011059">
    <property type="entry name" value="Metal-dep_hydrolase_composite"/>
</dbReference>
<reference evidence="2 3" key="1">
    <citation type="submission" date="2020-12" db="EMBL/GenBank/DDBJ databases">
        <authorList>
            <person name="Shan Y."/>
        </authorList>
    </citation>
    <scope>NUCLEOTIDE SEQUENCE [LARGE SCALE GENOMIC DNA]</scope>
    <source>
        <strain evidence="3">csc3.9</strain>
    </source>
</reference>
<evidence type="ECO:0000259" key="1">
    <source>
        <dbReference type="Pfam" id="PF07969"/>
    </source>
</evidence>